<sequence length="149" mass="17300">MSAKVTGKYTFVFVDPSNADSYAKRLGDTWPGLVYAEKLKTDSHDAELYAAHIIAYWELNKERDAKIFGPGYDDDGNIIKTGFDHLIYLIKDFELHPYVGVSCDFDDEVFELLKKMLDVEDDIEKLTSIMDEVRHFIFEAESNDWKEDW</sequence>
<accession>A0A6C0AH21</accession>
<proteinExistence type="predicted"/>
<name>A0A6C0AH21_9ZZZZ</name>
<dbReference type="EMBL" id="MN740626">
    <property type="protein sequence ID" value="QHS79094.1"/>
    <property type="molecule type" value="Genomic_DNA"/>
</dbReference>
<evidence type="ECO:0000313" key="1">
    <source>
        <dbReference type="EMBL" id="QHS79094.1"/>
    </source>
</evidence>
<reference evidence="1" key="1">
    <citation type="journal article" date="2020" name="Nature">
        <title>Giant virus diversity and host interactions through global metagenomics.</title>
        <authorList>
            <person name="Schulz F."/>
            <person name="Roux S."/>
            <person name="Paez-Espino D."/>
            <person name="Jungbluth S."/>
            <person name="Walsh D.A."/>
            <person name="Denef V.J."/>
            <person name="McMahon K.D."/>
            <person name="Konstantinidis K.T."/>
            <person name="Eloe-Fadrosh E.A."/>
            <person name="Kyrpides N.C."/>
            <person name="Woyke T."/>
        </authorList>
    </citation>
    <scope>NUCLEOTIDE SEQUENCE</scope>
    <source>
        <strain evidence="1">GVMAG-S-1035118-87</strain>
    </source>
</reference>
<dbReference type="AlphaFoldDB" id="A0A6C0AH21"/>
<organism evidence="1">
    <name type="scientific">viral metagenome</name>
    <dbReference type="NCBI Taxonomy" id="1070528"/>
    <lineage>
        <taxon>unclassified sequences</taxon>
        <taxon>metagenomes</taxon>
        <taxon>organismal metagenomes</taxon>
    </lineage>
</organism>
<protein>
    <submittedName>
        <fullName evidence="1">Uncharacterized protein</fullName>
    </submittedName>
</protein>